<dbReference type="AlphaFoldDB" id="A0A0G0ZHZ0"/>
<dbReference type="SUPFAM" id="SSF74982">
    <property type="entry name" value="Small protein B (SmpB)"/>
    <property type="match status" value="1"/>
</dbReference>
<dbReference type="GO" id="GO:0005829">
    <property type="term" value="C:cytosol"/>
    <property type="evidence" value="ECO:0007669"/>
    <property type="project" value="TreeGrafter"/>
</dbReference>
<dbReference type="EMBL" id="LCBP01000029">
    <property type="protein sequence ID" value="KKS12613.1"/>
    <property type="molecule type" value="Genomic_DNA"/>
</dbReference>
<sequence>METMQAGLVLTGAEVKAIRDGQVSLKAAYITLSKGEPWLINAHISPYKKAGQMKGYEPTQNRKLLLKKSEINRLAGQKDQGRLTIIPLKLYTKHHLIKLQIGLGRGRKKFDKREVIKKRDINREVKRTLGDAGL</sequence>
<organism evidence="4 5">
    <name type="scientific">Candidatus Magasanikbacteria bacterium GW2011_GWA2_41_55</name>
    <dbReference type="NCBI Taxonomy" id="1619038"/>
    <lineage>
        <taxon>Bacteria</taxon>
        <taxon>Candidatus Magasanikiibacteriota</taxon>
    </lineage>
</organism>
<comment type="function">
    <text evidence="3">Required for rescue of stalled ribosomes mediated by trans-translation. Binds to transfer-messenger RNA (tmRNA), required for stable association of tmRNA with ribosomes. tmRNA and SmpB together mimic tRNA shape, replacing the anticodon stem-loop with SmpB. tmRNA is encoded by the ssrA gene; the 2 termini fold to resemble tRNA(Ala) and it encodes a 'tag peptide', a short internal open reading frame. During trans-translation Ala-aminoacylated tmRNA acts like a tRNA, entering the A-site of stalled ribosomes, displacing the stalled mRNA. The ribosome then switches to translate the ORF on the tmRNA; the nascent peptide is terminated with the 'tag peptide' encoded by the tmRNA and targeted for degradation. The ribosome is freed to recommence translation, which seems to be the essential function of trans-translation.</text>
</comment>
<dbReference type="GO" id="GO:0070929">
    <property type="term" value="P:trans-translation"/>
    <property type="evidence" value="ECO:0007669"/>
    <property type="project" value="UniProtKB-UniRule"/>
</dbReference>
<reference evidence="4 5" key="1">
    <citation type="journal article" date="2015" name="Nature">
        <title>rRNA introns, odd ribosomes, and small enigmatic genomes across a large radiation of phyla.</title>
        <authorList>
            <person name="Brown C.T."/>
            <person name="Hug L.A."/>
            <person name="Thomas B.C."/>
            <person name="Sharon I."/>
            <person name="Castelle C.J."/>
            <person name="Singh A."/>
            <person name="Wilkins M.J."/>
            <person name="Williams K.H."/>
            <person name="Banfield J.F."/>
        </authorList>
    </citation>
    <scope>NUCLEOTIDE SEQUENCE [LARGE SCALE GENOMIC DNA]</scope>
</reference>
<dbReference type="GO" id="GO:0003723">
    <property type="term" value="F:RNA binding"/>
    <property type="evidence" value="ECO:0007669"/>
    <property type="project" value="UniProtKB-UniRule"/>
</dbReference>
<keyword evidence="2 3" id="KW-0694">RNA-binding</keyword>
<comment type="caution">
    <text evidence="4">The sequence shown here is derived from an EMBL/GenBank/DDBJ whole genome shotgun (WGS) entry which is preliminary data.</text>
</comment>
<comment type="similarity">
    <text evidence="3">Belongs to the SmpB family.</text>
</comment>
<keyword evidence="1 3" id="KW-0963">Cytoplasm</keyword>
<name>A0A0G0ZHZ0_9BACT</name>
<dbReference type="HAMAP" id="MF_00023">
    <property type="entry name" value="SmpB"/>
    <property type="match status" value="1"/>
</dbReference>
<dbReference type="Gene3D" id="2.40.280.10">
    <property type="match status" value="1"/>
</dbReference>
<dbReference type="PATRIC" id="fig|1619038.3.peg.485"/>
<dbReference type="InterPro" id="IPR020081">
    <property type="entry name" value="SsrA-bd_prot_CS"/>
</dbReference>
<dbReference type="Proteomes" id="UP000034299">
    <property type="component" value="Unassembled WGS sequence"/>
</dbReference>
<dbReference type="Pfam" id="PF01668">
    <property type="entry name" value="SmpB"/>
    <property type="match status" value="1"/>
</dbReference>
<dbReference type="GO" id="GO:0070930">
    <property type="term" value="P:trans-translation-dependent protein tagging"/>
    <property type="evidence" value="ECO:0007669"/>
    <property type="project" value="TreeGrafter"/>
</dbReference>
<evidence type="ECO:0000256" key="2">
    <source>
        <dbReference type="ARBA" id="ARBA00022884"/>
    </source>
</evidence>
<evidence type="ECO:0000256" key="3">
    <source>
        <dbReference type="HAMAP-Rule" id="MF_00023"/>
    </source>
</evidence>
<dbReference type="InterPro" id="IPR000037">
    <property type="entry name" value="SsrA-bd_prot"/>
</dbReference>
<evidence type="ECO:0000256" key="1">
    <source>
        <dbReference type="ARBA" id="ARBA00022490"/>
    </source>
</evidence>
<dbReference type="InterPro" id="IPR023620">
    <property type="entry name" value="SmpB"/>
</dbReference>
<accession>A0A0G0ZHZ0</accession>
<evidence type="ECO:0000313" key="5">
    <source>
        <dbReference type="Proteomes" id="UP000034299"/>
    </source>
</evidence>
<evidence type="ECO:0000313" key="4">
    <source>
        <dbReference type="EMBL" id="KKS12613.1"/>
    </source>
</evidence>
<dbReference type="NCBIfam" id="NF003843">
    <property type="entry name" value="PRK05422.1"/>
    <property type="match status" value="1"/>
</dbReference>
<dbReference type="PANTHER" id="PTHR30308:SF2">
    <property type="entry name" value="SSRA-BINDING PROTEIN"/>
    <property type="match status" value="1"/>
</dbReference>
<protein>
    <recommendedName>
        <fullName evidence="3">SsrA-binding protein</fullName>
    </recommendedName>
    <alternativeName>
        <fullName evidence="3">Small protein B</fullName>
    </alternativeName>
</protein>
<comment type="subcellular location">
    <subcellularLocation>
        <location evidence="3">Cytoplasm</location>
    </subcellularLocation>
    <text evidence="3">The tmRNA-SmpB complex associates with stalled 70S ribosomes.</text>
</comment>
<dbReference type="PROSITE" id="PS01317">
    <property type="entry name" value="SSRP"/>
    <property type="match status" value="1"/>
</dbReference>
<proteinExistence type="inferred from homology"/>
<dbReference type="PANTHER" id="PTHR30308">
    <property type="entry name" value="TMRNA-BINDING COMPONENT OF TRANS-TRANSLATION TAGGING COMPLEX"/>
    <property type="match status" value="1"/>
</dbReference>
<gene>
    <name evidence="3" type="primary">smpB</name>
    <name evidence="4" type="ORF">UU69_C0029G0005</name>
</gene>
<dbReference type="NCBIfam" id="TIGR00086">
    <property type="entry name" value="smpB"/>
    <property type="match status" value="1"/>
</dbReference>